<evidence type="ECO:0000313" key="2">
    <source>
        <dbReference type="EMBL" id="CDU17134.1"/>
    </source>
</evidence>
<dbReference type="GeneID" id="3790705"/>
<reference evidence="3" key="4">
    <citation type="submission" date="2019-05" db="EMBL/GenBank/DDBJ databases">
        <authorList>
            <consortium name="Pathogen Informatics"/>
        </authorList>
    </citation>
    <scope>NUCLEOTIDE SEQUENCE</scope>
    <source>
        <strain evidence="3">17X</strain>
    </source>
</reference>
<dbReference type="Proteomes" id="UP000072874">
    <property type="component" value="Chromosome 7"/>
</dbReference>
<dbReference type="AlphaFoldDB" id="A0A077Y2U2"/>
<reference evidence="3" key="3">
    <citation type="submission" date="2014-05" db="EMBL/GenBank/DDBJ databases">
        <authorList>
            <person name="Aslett M.A."/>
            <person name="De Silva N."/>
        </authorList>
    </citation>
    <scope>NUCLEOTIDE SEQUENCE</scope>
    <source>
        <strain evidence="3">17X</strain>
    </source>
</reference>
<feature type="transmembrane region" description="Helical" evidence="1">
    <location>
        <begin position="121"/>
        <end position="145"/>
    </location>
</feature>
<keyword evidence="1" id="KW-0812">Transmembrane</keyword>
<evidence type="ECO:0000256" key="1">
    <source>
        <dbReference type="SAM" id="Phobius"/>
    </source>
</evidence>
<accession>A0A077Y2U2</accession>
<dbReference type="VEuPathDB" id="PlasmoDB:PYYM_0701300"/>
<reference evidence="4 5" key="1">
    <citation type="journal article" date="2014" name="BMC Biol.">
        <title>A comprehensive evaluation of rodent malaria parasite genomes and gene expression.</title>
        <authorList>
            <person name="Otto T.D."/>
            <person name="Bohme U."/>
            <person name="Jackson A.P."/>
            <person name="Hunt M."/>
            <person name="Franke-Fayard B."/>
            <person name="Hoeijmakers W.A."/>
            <person name="Religa A.A."/>
            <person name="Robertson L."/>
            <person name="Sanders M."/>
            <person name="Ogun S.A."/>
            <person name="Cunningham D."/>
            <person name="Erhart A."/>
            <person name="Billker O."/>
            <person name="Khan S.M."/>
            <person name="Stunnenberg H.G."/>
            <person name="Langhorne J."/>
            <person name="Holder A.A."/>
            <person name="Waters A.P."/>
            <person name="Newbold C.I."/>
            <person name="Pain A."/>
            <person name="Berriman M."/>
            <person name="Janse C.J."/>
        </authorList>
    </citation>
    <scope>NUCLEOTIDE SEQUENCE [LARGE SCALE GENOMIC DNA]</scope>
    <source>
        <strain evidence="3 4">17X</strain>
        <strain evidence="2 5">YM</strain>
    </source>
</reference>
<evidence type="ECO:0000313" key="4">
    <source>
        <dbReference type="Proteomes" id="UP000072874"/>
    </source>
</evidence>
<dbReference type="EMBL" id="LK934635">
    <property type="protein sequence ID" value="CDU17134.1"/>
    <property type="molecule type" value="Genomic_DNA"/>
</dbReference>
<dbReference type="Pfam" id="PF06589">
    <property type="entry name" value="CRA"/>
    <property type="match status" value="1"/>
</dbReference>
<dbReference type="Proteomes" id="UP000072904">
    <property type="component" value="Chromosome 7"/>
</dbReference>
<organism evidence="2 5">
    <name type="scientific">Plasmodium yoelii</name>
    <dbReference type="NCBI Taxonomy" id="5861"/>
    <lineage>
        <taxon>Eukaryota</taxon>
        <taxon>Sar</taxon>
        <taxon>Alveolata</taxon>
        <taxon>Apicomplexa</taxon>
        <taxon>Aconoidasida</taxon>
        <taxon>Haemosporida</taxon>
        <taxon>Plasmodiidae</taxon>
        <taxon>Plasmodium</taxon>
        <taxon>Plasmodium (Vinckeia)</taxon>
    </lineage>
</organism>
<dbReference type="VEuPathDB" id="PlasmoDB:Py17XNL_000704111"/>
<dbReference type="OMA" id="DIWKSRF"/>
<protein>
    <submittedName>
        <fullName evidence="3">CRA domain-containing protein, putative</fullName>
    </submittedName>
</protein>
<dbReference type="VEuPathDB" id="PlasmoDB:PY04983"/>
<keyword evidence="1" id="KW-1133">Transmembrane helix</keyword>
<dbReference type="EMBL" id="LM993661">
    <property type="protein sequence ID" value="VTZ76207.1"/>
    <property type="molecule type" value="Genomic_DNA"/>
</dbReference>
<dbReference type="RefSeq" id="XP_725366.1">
    <property type="nucleotide sequence ID" value="XM_720273.1"/>
</dbReference>
<dbReference type="OrthoDB" id="371020at2759"/>
<sequence length="164" mass="19046">MKQKLHTFFVIICLVVVLYCGGIDGKQNNNIKRDMWMSRFFNHKNGKYMKNEKKVEKSEGANKNNEILDDIHSDDIDEIVKNVLKSENVDNQTLKIIKELDKKKNEIIIANKKKNLYKSSAFSMGVIFVGLALRELTALLVGLYLDKHPNTKAIFDRLIFNKWK</sequence>
<proteinExistence type="predicted"/>
<evidence type="ECO:0000313" key="3">
    <source>
        <dbReference type="EMBL" id="VTZ76207.1"/>
    </source>
</evidence>
<dbReference type="KEGG" id="pyo:PY17X_0701400"/>
<gene>
    <name evidence="3" type="ORF">PY17X_0701400</name>
    <name evidence="2" type="ORF">PYYM_0701300</name>
</gene>
<reference evidence="2" key="2">
    <citation type="submission" date="2014-05" db="EMBL/GenBank/DDBJ databases">
        <authorList>
            <person name="Aslett A.Martin."/>
            <person name="De Silva Nishadi"/>
        </authorList>
    </citation>
    <scope>NUCLEOTIDE SEQUENCE</scope>
    <source>
        <strain evidence="2">YM</strain>
    </source>
</reference>
<keyword evidence="1" id="KW-0472">Membrane</keyword>
<dbReference type="VEuPathDB" id="PlasmoDB:PY17X_0701400"/>
<evidence type="ECO:0000313" key="5">
    <source>
        <dbReference type="Proteomes" id="UP000072904"/>
    </source>
</evidence>
<name>A0A077Y2U2_PLAYE</name>
<feature type="transmembrane region" description="Helical" evidence="1">
    <location>
        <begin position="6"/>
        <end position="25"/>
    </location>
</feature>